<name>A0A915JPM6_ROMCU</name>
<keyword evidence="1" id="KW-1185">Reference proteome</keyword>
<dbReference type="WBParaSite" id="nRc.2.0.1.t28165-RA">
    <property type="protein sequence ID" value="nRc.2.0.1.t28165-RA"/>
    <property type="gene ID" value="nRc.2.0.1.g28165"/>
</dbReference>
<accession>A0A915JPM6</accession>
<dbReference type="AlphaFoldDB" id="A0A915JPM6"/>
<reference evidence="2" key="1">
    <citation type="submission" date="2022-11" db="UniProtKB">
        <authorList>
            <consortium name="WormBaseParasite"/>
        </authorList>
    </citation>
    <scope>IDENTIFICATION</scope>
</reference>
<evidence type="ECO:0000313" key="1">
    <source>
        <dbReference type="Proteomes" id="UP000887565"/>
    </source>
</evidence>
<evidence type="ECO:0000313" key="2">
    <source>
        <dbReference type="WBParaSite" id="nRc.2.0.1.t28165-RA"/>
    </source>
</evidence>
<organism evidence="1 2">
    <name type="scientific">Romanomermis culicivorax</name>
    <name type="common">Nematode worm</name>
    <dbReference type="NCBI Taxonomy" id="13658"/>
    <lineage>
        <taxon>Eukaryota</taxon>
        <taxon>Metazoa</taxon>
        <taxon>Ecdysozoa</taxon>
        <taxon>Nematoda</taxon>
        <taxon>Enoplea</taxon>
        <taxon>Dorylaimia</taxon>
        <taxon>Mermithida</taxon>
        <taxon>Mermithoidea</taxon>
        <taxon>Mermithidae</taxon>
        <taxon>Romanomermis</taxon>
    </lineage>
</organism>
<dbReference type="Proteomes" id="UP000887565">
    <property type="component" value="Unplaced"/>
</dbReference>
<protein>
    <submittedName>
        <fullName evidence="2">Uncharacterized protein</fullName>
    </submittedName>
</protein>
<proteinExistence type="predicted"/>
<sequence>MMKYLLNTCGFSTSTDTGLTIATAKICDAGYIMPINDAENDWGCQGDHVVLTEGDSDCYSCCGSGTGAYGSFHCLRTAPGNSNRLHTGGHQSNGIDESDSLSVTDGMQAIWSMDLAKKYLHLPWVLLNEPFKAEALTATNVVLSTPAPLWILGPKVPRRALEFISNDTIQATPIDKILLDREPSWLAVDTIRGAVKQASRITQPVPAVAALPPMTMTGAQTLSAIAQQ</sequence>